<gene>
    <name evidence="3" type="ORF">BT67DRAFT_418657</name>
</gene>
<evidence type="ECO:0000313" key="4">
    <source>
        <dbReference type="Proteomes" id="UP001304895"/>
    </source>
</evidence>
<reference evidence="3" key="2">
    <citation type="submission" date="2023-05" db="EMBL/GenBank/DDBJ databases">
        <authorList>
            <consortium name="Lawrence Berkeley National Laboratory"/>
            <person name="Steindorff A."/>
            <person name="Hensen N."/>
            <person name="Bonometti L."/>
            <person name="Westerberg I."/>
            <person name="Brannstrom I.O."/>
            <person name="Guillou S."/>
            <person name="Cros-Aarteil S."/>
            <person name="Calhoun S."/>
            <person name="Haridas S."/>
            <person name="Kuo A."/>
            <person name="Mondo S."/>
            <person name="Pangilinan J."/>
            <person name="Riley R."/>
            <person name="Labutti K."/>
            <person name="Andreopoulos B."/>
            <person name="Lipzen A."/>
            <person name="Chen C."/>
            <person name="Yanf M."/>
            <person name="Daum C."/>
            <person name="Ng V."/>
            <person name="Clum A."/>
            <person name="Ohm R."/>
            <person name="Martin F."/>
            <person name="Silar P."/>
            <person name="Natvig D."/>
            <person name="Lalanne C."/>
            <person name="Gautier V."/>
            <person name="Ament-Velasquez S.L."/>
            <person name="Kruys A."/>
            <person name="Hutchinson M.I."/>
            <person name="Powell A.J."/>
            <person name="Barry K."/>
            <person name="Miller A.N."/>
            <person name="Grigoriev I.V."/>
            <person name="Debuchy R."/>
            <person name="Gladieux P."/>
            <person name="Thoren M.H."/>
            <person name="Johannesson H."/>
        </authorList>
    </citation>
    <scope>NUCLEOTIDE SEQUENCE</scope>
    <source>
        <strain evidence="3">CBS 123565</strain>
    </source>
</reference>
<reference evidence="3" key="1">
    <citation type="journal article" date="2023" name="Mol. Phylogenet. Evol.">
        <title>Genome-scale phylogeny and comparative genomics of the fungal order Sordariales.</title>
        <authorList>
            <person name="Hensen N."/>
            <person name="Bonometti L."/>
            <person name="Westerberg I."/>
            <person name="Brannstrom I.O."/>
            <person name="Guillou S."/>
            <person name="Cros-Aarteil S."/>
            <person name="Calhoun S."/>
            <person name="Haridas S."/>
            <person name="Kuo A."/>
            <person name="Mondo S."/>
            <person name="Pangilinan J."/>
            <person name="Riley R."/>
            <person name="LaButti K."/>
            <person name="Andreopoulos B."/>
            <person name="Lipzen A."/>
            <person name="Chen C."/>
            <person name="Yan M."/>
            <person name="Daum C."/>
            <person name="Ng V."/>
            <person name="Clum A."/>
            <person name="Steindorff A."/>
            <person name="Ohm R.A."/>
            <person name="Martin F."/>
            <person name="Silar P."/>
            <person name="Natvig D.O."/>
            <person name="Lalanne C."/>
            <person name="Gautier V."/>
            <person name="Ament-Velasquez S.L."/>
            <person name="Kruys A."/>
            <person name="Hutchinson M.I."/>
            <person name="Powell A.J."/>
            <person name="Barry K."/>
            <person name="Miller A.N."/>
            <person name="Grigoriev I.V."/>
            <person name="Debuchy R."/>
            <person name="Gladieux P."/>
            <person name="Hiltunen Thoren M."/>
            <person name="Johannesson H."/>
        </authorList>
    </citation>
    <scope>NUCLEOTIDE SEQUENCE</scope>
    <source>
        <strain evidence="3">CBS 123565</strain>
    </source>
</reference>
<dbReference type="AlphaFoldDB" id="A0AAN6UMR1"/>
<keyword evidence="1" id="KW-0175">Coiled coil</keyword>
<accession>A0AAN6UMR1</accession>
<comment type="caution">
    <text evidence="3">The sequence shown here is derived from an EMBL/GenBank/DDBJ whole genome shotgun (WGS) entry which is preliminary data.</text>
</comment>
<evidence type="ECO:0000256" key="1">
    <source>
        <dbReference type="SAM" id="Coils"/>
    </source>
</evidence>
<evidence type="ECO:0000313" key="3">
    <source>
        <dbReference type="EMBL" id="KAK4135634.1"/>
    </source>
</evidence>
<name>A0AAN6UMR1_9PEZI</name>
<keyword evidence="4" id="KW-1185">Reference proteome</keyword>
<proteinExistence type="predicted"/>
<dbReference type="Proteomes" id="UP001304895">
    <property type="component" value="Unassembled WGS sequence"/>
</dbReference>
<sequence>MGEEHRYGYDYGYHGATEDEGLSEDVSGYVEGGETGGEGRRDVDVSGYLGEEAREELDGDGLPEDPARIELMERLCDMVQRISSARVGGGMEADVIDVLHDKIDEMEGLLAMAEDAAEAEDTAHAALGEVQEHAETLPEEETEVENEGRIRVEFYDVGSRSGETSRGSGRPYSMPSFPSLPSRNQDMLGLASPAPWLASSFRFSELSLSPTHEHPELTAATNLALEAAKQAAQAQAEMTERVAAEAEELNTELVKIMKTLQARKEESDHLHALLVERAEGAATRILDLEKEVSDLEDDILSNESELRHLRLKIRAVETLCHEFVPPEADPELFRSIENWKADWVLVRDRMLERKRGRRDRRARLHRPGCVLGAARDDESSTLTSLGGLSMSVSLLGLSPSLRKAVTASSRRGF</sequence>
<feature type="region of interest" description="Disordered" evidence="2">
    <location>
        <begin position="1"/>
        <end position="44"/>
    </location>
</feature>
<dbReference type="EMBL" id="MU853405">
    <property type="protein sequence ID" value="KAK4135634.1"/>
    <property type="molecule type" value="Genomic_DNA"/>
</dbReference>
<organism evidence="3 4">
    <name type="scientific">Trichocladium antarcticum</name>
    <dbReference type="NCBI Taxonomy" id="1450529"/>
    <lineage>
        <taxon>Eukaryota</taxon>
        <taxon>Fungi</taxon>
        <taxon>Dikarya</taxon>
        <taxon>Ascomycota</taxon>
        <taxon>Pezizomycotina</taxon>
        <taxon>Sordariomycetes</taxon>
        <taxon>Sordariomycetidae</taxon>
        <taxon>Sordariales</taxon>
        <taxon>Chaetomiaceae</taxon>
        <taxon>Trichocladium</taxon>
    </lineage>
</organism>
<evidence type="ECO:0000256" key="2">
    <source>
        <dbReference type="SAM" id="MobiDB-lite"/>
    </source>
</evidence>
<protein>
    <submittedName>
        <fullName evidence="3">Uncharacterized protein</fullName>
    </submittedName>
</protein>
<feature type="coiled-coil region" evidence="1">
    <location>
        <begin position="229"/>
        <end position="305"/>
    </location>
</feature>